<name>A0A368X8F3_MARNT</name>
<comment type="caution">
    <text evidence="1">The sequence shown here is derived from an EMBL/GenBank/DDBJ whole genome shotgun (WGS) entry which is preliminary data.</text>
</comment>
<dbReference type="EMBL" id="QPJI01000018">
    <property type="protein sequence ID" value="RCW63496.1"/>
    <property type="molecule type" value="Genomic_DNA"/>
</dbReference>
<dbReference type="Gene3D" id="3.40.50.2300">
    <property type="match status" value="1"/>
</dbReference>
<dbReference type="Proteomes" id="UP000253647">
    <property type="component" value="Unassembled WGS sequence"/>
</dbReference>
<dbReference type="OMA" id="MPEREWI"/>
<reference evidence="1 2" key="1">
    <citation type="submission" date="2018-07" db="EMBL/GenBank/DDBJ databases">
        <title>Freshwater and sediment microbial communities from various areas in North America, analyzing microbe dynamics in response to fracking.</title>
        <authorList>
            <person name="Lamendella R."/>
        </authorList>
    </citation>
    <scope>NUCLEOTIDE SEQUENCE [LARGE SCALE GENOMIC DNA]</scope>
    <source>
        <strain evidence="1 2">105B</strain>
    </source>
</reference>
<dbReference type="PANTHER" id="PTHR35271:SF1">
    <property type="entry name" value="ABC TRANSPORTER, SUBSTRATE-BINDING LIPOPROTEIN"/>
    <property type="match status" value="1"/>
</dbReference>
<proteinExistence type="predicted"/>
<dbReference type="AlphaFoldDB" id="A0A368X8F3"/>
<organism evidence="1 2">
    <name type="scientific">Marinobacter nauticus</name>
    <name type="common">Marinobacter hydrocarbonoclasticus</name>
    <name type="synonym">Marinobacter aquaeolei</name>
    <dbReference type="NCBI Taxonomy" id="2743"/>
    <lineage>
        <taxon>Bacteria</taxon>
        <taxon>Pseudomonadati</taxon>
        <taxon>Pseudomonadota</taxon>
        <taxon>Gammaproteobacteria</taxon>
        <taxon>Pseudomonadales</taxon>
        <taxon>Marinobacteraceae</taxon>
        <taxon>Marinobacter</taxon>
    </lineage>
</organism>
<gene>
    <name evidence="1" type="ORF">DET61_11848</name>
</gene>
<evidence type="ECO:0000313" key="1">
    <source>
        <dbReference type="EMBL" id="RCW63496.1"/>
    </source>
</evidence>
<evidence type="ECO:0000313" key="2">
    <source>
        <dbReference type="Proteomes" id="UP000253647"/>
    </source>
</evidence>
<dbReference type="PANTHER" id="PTHR35271">
    <property type="entry name" value="ABC TRANSPORTER, SUBSTRATE-BINDING LIPOPROTEIN-RELATED"/>
    <property type="match status" value="1"/>
</dbReference>
<protein>
    <submittedName>
        <fullName evidence="1">ABC-type uncharacterized transport system substrate-binding protein</fullName>
    </submittedName>
</protein>
<sequence>MEWASCQTMLNPNGNVTTGRTLKLARFTSMLVWLMALLFVNSGLALGQESGTGSAYIAGSGNAALDDHVARLLTEQLGDQVTLEPLTESQLAVLENEPVIAIGPAAFSRVRQANRDLPVLALLVDKDFIEGYTTRFSGQVSAVYYDAPLLRQALTGKVILPQATRVALLATTESVELYEPLIDQLAPYGLEAKVFIADTEDQLIPSLIRALSFGDFLLAGQDDAIYNPRNIKHILLTAYRRNKILIGPSQAYVKAGALASSYAPFIEMAELAAGHLIAYFDSGTFPAPTYPDEYRVEVNQQVARSLNIPMPEREWIAQAVQNMISENNQEAGQ</sequence>
<accession>A0A368X8F3</accession>
<dbReference type="InterPro" id="IPR007487">
    <property type="entry name" value="ABC_transpt-TYRBP-like"/>
</dbReference>